<keyword evidence="6 10" id="KW-0368">Histidine biosynthesis</keyword>
<evidence type="ECO:0000256" key="9">
    <source>
        <dbReference type="ARBA" id="ARBA00093606"/>
    </source>
</evidence>
<sequence length="355" mass="37656">MQQASGTTLSAATAPARAVRRRASVAVHARAVQFRPCIDIHKGQVKQIVGSTLQDLQSGGEQQLQTNFESEQPSSWYAELYRRDELAGGHVIMLGADDASQAAARAALAAYPGGLQLGGGVTAENAQEYLEAGASHVIVTSYVFREGRLEEERLADLVKLVGKQRLVLDLSCRKKEDGRYYVVTDRWQRFSELALSMESLAKLAESCDEFLVHGVDVEGMQLGIDDELVGLLGAWSPIPVTYAGGARTLEDLERVRRAGGGRVDITVGSALDIFGGQLPYADVVAWHKRQQAAAGSPPQPGSSNGSGGNGSGSGGGGSGSKPLGELQADGTILFRDLHLMGTAEMASDGTYTYSF</sequence>
<dbReference type="NCBIfam" id="TIGR02129">
    <property type="entry name" value="hisA_euk"/>
    <property type="match status" value="1"/>
</dbReference>
<dbReference type="RefSeq" id="XP_005851444.1">
    <property type="nucleotide sequence ID" value="XM_005851382.1"/>
</dbReference>
<dbReference type="UniPathway" id="UPA00031">
    <property type="reaction ID" value="UER00009"/>
</dbReference>
<dbReference type="Proteomes" id="UP000008141">
    <property type="component" value="Unassembled WGS sequence"/>
</dbReference>
<keyword evidence="11" id="KW-0934">Plastid</keyword>
<evidence type="ECO:0000256" key="2">
    <source>
        <dbReference type="ARBA" id="ARBA00005133"/>
    </source>
</evidence>
<dbReference type="InterPro" id="IPR011060">
    <property type="entry name" value="RibuloseP-bd_barrel"/>
</dbReference>
<evidence type="ECO:0000256" key="11">
    <source>
        <dbReference type="RuleBase" id="RU364022"/>
    </source>
</evidence>
<dbReference type="Gene3D" id="3.20.20.70">
    <property type="entry name" value="Aldolase class I"/>
    <property type="match status" value="1"/>
</dbReference>
<evidence type="ECO:0000256" key="12">
    <source>
        <dbReference type="SAM" id="MobiDB-lite"/>
    </source>
</evidence>
<keyword evidence="7 11" id="KW-0413">Isomerase</keyword>
<dbReference type="GO" id="GO:0000162">
    <property type="term" value="P:L-tryptophan biosynthetic process"/>
    <property type="evidence" value="ECO:0007669"/>
    <property type="project" value="TreeGrafter"/>
</dbReference>
<evidence type="ECO:0000256" key="8">
    <source>
        <dbReference type="ARBA" id="ARBA00093256"/>
    </source>
</evidence>
<dbReference type="STRING" id="554065.E1Z4G8"/>
<protein>
    <recommendedName>
        <fullName evidence="9 11">1-(5-phosphoribosyl)-5-[(5-phosphoribosylamino)methylideneamino] imidazole-4-carboxamide isomerase HISN3, chloroplastic</fullName>
        <ecNumber evidence="4 11">5.3.1.16</ecNumber>
    </recommendedName>
    <alternativeName>
        <fullName evidence="11">5-proFAR isomerase</fullName>
    </alternativeName>
    <alternativeName>
        <fullName evidence="11">Phosphoribosylformimino-5-aminoimidazole carboxamide ribotide isomerase</fullName>
    </alternativeName>
</protein>
<keyword evidence="14" id="KW-1185">Reference proteome</keyword>
<keyword evidence="11" id="KW-0150">Chloroplast</keyword>
<organism evidence="14">
    <name type="scientific">Chlorella variabilis</name>
    <name type="common">Green alga</name>
    <dbReference type="NCBI Taxonomy" id="554065"/>
    <lineage>
        <taxon>Eukaryota</taxon>
        <taxon>Viridiplantae</taxon>
        <taxon>Chlorophyta</taxon>
        <taxon>core chlorophytes</taxon>
        <taxon>Trebouxiophyceae</taxon>
        <taxon>Chlorellales</taxon>
        <taxon>Chlorellaceae</taxon>
        <taxon>Chlorella clade</taxon>
        <taxon>Chlorella</taxon>
    </lineage>
</organism>
<dbReference type="InterPro" id="IPR006062">
    <property type="entry name" value="His_biosynth"/>
</dbReference>
<keyword evidence="5 10" id="KW-0028">Amino-acid biosynthesis</keyword>
<dbReference type="PANTHER" id="PTHR43090:SF2">
    <property type="entry name" value="1-(5-PHOSPHORIBOSYL)-5-[(5-PHOSPHORIBOSYLAMINO)METHYLIDENEAMINO] IMIDAZOLE-4-CARBOXAMIDE ISOMERASE"/>
    <property type="match status" value="1"/>
</dbReference>
<dbReference type="CDD" id="cd04723">
    <property type="entry name" value="HisA_HisF"/>
    <property type="match status" value="1"/>
</dbReference>
<comment type="pathway">
    <text evidence="2 11">Amino-acid biosynthesis; L-histidine biosynthesis; L-histidine from 5-phospho-alpha-D-ribose 1-diphosphate: step 4/9.</text>
</comment>
<evidence type="ECO:0000256" key="7">
    <source>
        <dbReference type="ARBA" id="ARBA00023235"/>
    </source>
</evidence>
<dbReference type="GO" id="GO:0003949">
    <property type="term" value="F:1-(5-phosphoribosyl)-5-[(5-phosphoribosylamino)methylideneamino]imidazole-4-carboxamide isomerase activity"/>
    <property type="evidence" value="ECO:0007669"/>
    <property type="project" value="UniProtKB-EC"/>
</dbReference>
<gene>
    <name evidence="13" type="ORF">CHLNCDRAFT_137774</name>
</gene>
<comment type="cofactor">
    <cofactor evidence="1">
        <name>Na(+)</name>
        <dbReference type="ChEBI" id="CHEBI:29101"/>
    </cofactor>
</comment>
<dbReference type="GO" id="GO:0000105">
    <property type="term" value="P:L-histidine biosynthetic process"/>
    <property type="evidence" value="ECO:0007669"/>
    <property type="project" value="UniProtKB-UniPathway"/>
</dbReference>
<dbReference type="PANTHER" id="PTHR43090">
    <property type="entry name" value="1-(5-PHOSPHORIBOSYL)-5-[(5-PHOSPHORIBOSYLAMINO)METHYLIDENEAMINO] IMIDAZOLE-4-CARBOXAMIDE ISOMERASE"/>
    <property type="match status" value="1"/>
</dbReference>
<dbReference type="InterPro" id="IPR013785">
    <property type="entry name" value="Aldolase_TIM"/>
</dbReference>
<dbReference type="SUPFAM" id="SSF51366">
    <property type="entry name" value="Ribulose-phoshate binding barrel"/>
    <property type="match status" value="1"/>
</dbReference>
<evidence type="ECO:0000313" key="14">
    <source>
        <dbReference type="Proteomes" id="UP000008141"/>
    </source>
</evidence>
<dbReference type="eggNOG" id="KOG3055">
    <property type="taxonomic scope" value="Eukaryota"/>
</dbReference>
<evidence type="ECO:0000256" key="6">
    <source>
        <dbReference type="ARBA" id="ARBA00023102"/>
    </source>
</evidence>
<dbReference type="AlphaFoldDB" id="E1Z4G8"/>
<dbReference type="GeneID" id="17358581"/>
<evidence type="ECO:0000256" key="5">
    <source>
        <dbReference type="ARBA" id="ARBA00022605"/>
    </source>
</evidence>
<dbReference type="KEGG" id="cvr:CHLNCDRAFT_137774"/>
<reference evidence="13 14" key="1">
    <citation type="journal article" date="2010" name="Plant Cell">
        <title>The Chlorella variabilis NC64A genome reveals adaptation to photosymbiosis, coevolution with viruses, and cryptic sex.</title>
        <authorList>
            <person name="Blanc G."/>
            <person name="Duncan G."/>
            <person name="Agarkova I."/>
            <person name="Borodovsky M."/>
            <person name="Gurnon J."/>
            <person name="Kuo A."/>
            <person name="Lindquist E."/>
            <person name="Lucas S."/>
            <person name="Pangilinan J."/>
            <person name="Polle J."/>
            <person name="Salamov A."/>
            <person name="Terry A."/>
            <person name="Yamada T."/>
            <person name="Dunigan D.D."/>
            <person name="Grigoriev I.V."/>
            <person name="Claverie J.M."/>
            <person name="Van Etten J.L."/>
        </authorList>
    </citation>
    <scope>NUCLEOTIDE SEQUENCE [LARGE SCALE GENOMIC DNA]</scope>
    <source>
        <strain evidence="13 14">NC64A</strain>
    </source>
</reference>
<name>E1Z4G8_CHLVA</name>
<comment type="catalytic activity">
    <reaction evidence="8">
        <text>1-(5-phospho-beta-D-ribosyl)-5-[(5-phospho-beta-D-ribosylamino)methylideneamino]imidazole-4-carboxamide = 5-[(5-phospho-1-deoxy-D-ribulos-1-ylimino)methylamino]-1-(5-phospho-beta-D-ribosyl)imidazole-4-carboxamide</text>
        <dbReference type="Rhea" id="RHEA:15469"/>
        <dbReference type="ChEBI" id="CHEBI:58435"/>
        <dbReference type="ChEBI" id="CHEBI:58525"/>
        <dbReference type="EC" id="5.3.1.16"/>
    </reaction>
    <physiologicalReaction direction="left-to-right" evidence="8">
        <dbReference type="Rhea" id="RHEA:15470"/>
    </physiologicalReaction>
</comment>
<dbReference type="EC" id="5.3.1.16" evidence="4 11"/>
<evidence type="ECO:0000256" key="1">
    <source>
        <dbReference type="ARBA" id="ARBA00001959"/>
    </source>
</evidence>
<dbReference type="OrthoDB" id="446074at2759"/>
<comment type="subcellular location">
    <subcellularLocation>
        <location evidence="11">Plastid</location>
        <location evidence="11">Chloroplast</location>
    </subcellularLocation>
</comment>
<dbReference type="InterPro" id="IPR044524">
    <property type="entry name" value="Isoase_HisA-like"/>
</dbReference>
<dbReference type="GO" id="GO:0009507">
    <property type="term" value="C:chloroplast"/>
    <property type="evidence" value="ECO:0007669"/>
    <property type="project" value="UniProtKB-SubCell"/>
</dbReference>
<dbReference type="InterPro" id="IPR011858">
    <property type="entry name" value="His6/HISN3"/>
</dbReference>
<evidence type="ECO:0000256" key="10">
    <source>
        <dbReference type="RuleBase" id="RU003657"/>
    </source>
</evidence>
<dbReference type="EMBL" id="GL433836">
    <property type="protein sequence ID" value="EFN59342.1"/>
    <property type="molecule type" value="Genomic_DNA"/>
</dbReference>
<proteinExistence type="inferred from homology"/>
<comment type="similarity">
    <text evidence="3 10">Belongs to the HisA/HisF family.</text>
</comment>
<dbReference type="Pfam" id="PF00977">
    <property type="entry name" value="His_biosynth"/>
    <property type="match status" value="1"/>
</dbReference>
<dbReference type="InParanoid" id="E1Z4G8"/>
<feature type="region of interest" description="Disordered" evidence="12">
    <location>
        <begin position="289"/>
        <end position="322"/>
    </location>
</feature>
<accession>E1Z4G8</accession>
<evidence type="ECO:0000256" key="3">
    <source>
        <dbReference type="ARBA" id="ARBA00009667"/>
    </source>
</evidence>
<feature type="compositionally biased region" description="Gly residues" evidence="12">
    <location>
        <begin position="304"/>
        <end position="319"/>
    </location>
</feature>
<evidence type="ECO:0000256" key="4">
    <source>
        <dbReference type="ARBA" id="ARBA00012550"/>
    </source>
</evidence>
<dbReference type="FunCoup" id="E1Z4G8">
    <property type="interactions" value="497"/>
</dbReference>
<dbReference type="FunFam" id="3.20.20.70:FF:000110">
    <property type="entry name" value="1-(5-phosphoribosyl)-5-[(5-phosphoribosylamino)methylideneamino] imidazole-4-carboxamide isomerase, chloroplastic"/>
    <property type="match status" value="1"/>
</dbReference>
<dbReference type="OMA" id="IEWNKTH"/>
<evidence type="ECO:0000313" key="13">
    <source>
        <dbReference type="EMBL" id="EFN59342.1"/>
    </source>
</evidence>